<feature type="non-terminal residue" evidence="1">
    <location>
        <position position="1"/>
    </location>
</feature>
<name>A0A7J6VCC9_THATH</name>
<dbReference type="Proteomes" id="UP000554482">
    <property type="component" value="Unassembled WGS sequence"/>
</dbReference>
<dbReference type="AlphaFoldDB" id="A0A7J6VCC9"/>
<sequence length="50" mass="5874">RGRVDREGCFEELKKLAEELLNEKGSQVHRIFRDYGHQKALTKFGKDPRS</sequence>
<gene>
    <name evidence="1" type="ORF">FRX31_027650</name>
</gene>
<protein>
    <submittedName>
        <fullName evidence="1">Uncharacterized protein</fullName>
    </submittedName>
</protein>
<reference evidence="1 2" key="1">
    <citation type="submission" date="2020-06" db="EMBL/GenBank/DDBJ databases">
        <title>Transcriptomic and genomic resources for Thalictrum thalictroides and T. hernandezii: Facilitating candidate gene discovery in an emerging model plant lineage.</title>
        <authorList>
            <person name="Arias T."/>
            <person name="Riano-Pachon D.M."/>
            <person name="Di Stilio V.S."/>
        </authorList>
    </citation>
    <scope>NUCLEOTIDE SEQUENCE [LARGE SCALE GENOMIC DNA]</scope>
    <source>
        <strain evidence="2">cv. WT478/WT964</strain>
        <tissue evidence="1">Leaves</tissue>
    </source>
</reference>
<dbReference type="EMBL" id="JABWDY010034317">
    <property type="protein sequence ID" value="KAF5182764.1"/>
    <property type="molecule type" value="Genomic_DNA"/>
</dbReference>
<accession>A0A7J6VCC9</accession>
<proteinExistence type="predicted"/>
<comment type="caution">
    <text evidence="1">The sequence shown here is derived from an EMBL/GenBank/DDBJ whole genome shotgun (WGS) entry which is preliminary data.</text>
</comment>
<organism evidence="1 2">
    <name type="scientific">Thalictrum thalictroides</name>
    <name type="common">Rue-anemone</name>
    <name type="synonym">Anemone thalictroides</name>
    <dbReference type="NCBI Taxonomy" id="46969"/>
    <lineage>
        <taxon>Eukaryota</taxon>
        <taxon>Viridiplantae</taxon>
        <taxon>Streptophyta</taxon>
        <taxon>Embryophyta</taxon>
        <taxon>Tracheophyta</taxon>
        <taxon>Spermatophyta</taxon>
        <taxon>Magnoliopsida</taxon>
        <taxon>Ranunculales</taxon>
        <taxon>Ranunculaceae</taxon>
        <taxon>Thalictroideae</taxon>
        <taxon>Thalictrum</taxon>
    </lineage>
</organism>
<evidence type="ECO:0000313" key="2">
    <source>
        <dbReference type="Proteomes" id="UP000554482"/>
    </source>
</evidence>
<evidence type="ECO:0000313" key="1">
    <source>
        <dbReference type="EMBL" id="KAF5182764.1"/>
    </source>
</evidence>
<keyword evidence="2" id="KW-1185">Reference proteome</keyword>